<evidence type="ECO:0000256" key="1">
    <source>
        <dbReference type="SAM" id="MobiDB-lite"/>
    </source>
</evidence>
<dbReference type="RefSeq" id="WP_397021373.1">
    <property type="nucleotide sequence ID" value="NZ_JBITMB010000003.1"/>
</dbReference>
<evidence type="ECO:0000256" key="2">
    <source>
        <dbReference type="SAM" id="SignalP"/>
    </source>
</evidence>
<gene>
    <name evidence="3" type="ORF">ACIBP5_16170</name>
</gene>
<evidence type="ECO:0000313" key="4">
    <source>
        <dbReference type="Proteomes" id="UP001612928"/>
    </source>
</evidence>
<keyword evidence="4" id="KW-1185">Reference proteome</keyword>
<keyword evidence="2" id="KW-0732">Signal</keyword>
<evidence type="ECO:0000313" key="3">
    <source>
        <dbReference type="EMBL" id="MFI7441494.1"/>
    </source>
</evidence>
<reference evidence="3 4" key="1">
    <citation type="submission" date="2024-10" db="EMBL/GenBank/DDBJ databases">
        <title>The Natural Products Discovery Center: Release of the First 8490 Sequenced Strains for Exploring Actinobacteria Biosynthetic Diversity.</title>
        <authorList>
            <person name="Kalkreuter E."/>
            <person name="Kautsar S.A."/>
            <person name="Yang D."/>
            <person name="Bader C.D."/>
            <person name="Teijaro C.N."/>
            <person name="Fluegel L."/>
            <person name="Davis C.M."/>
            <person name="Simpson J.R."/>
            <person name="Lauterbach L."/>
            <person name="Steele A.D."/>
            <person name="Gui C."/>
            <person name="Meng S."/>
            <person name="Li G."/>
            <person name="Viehrig K."/>
            <person name="Ye F."/>
            <person name="Su P."/>
            <person name="Kiefer A.F."/>
            <person name="Nichols A."/>
            <person name="Cepeda A.J."/>
            <person name="Yan W."/>
            <person name="Fan B."/>
            <person name="Jiang Y."/>
            <person name="Adhikari A."/>
            <person name="Zheng C.-J."/>
            <person name="Schuster L."/>
            <person name="Cowan T.M."/>
            <person name="Smanski M.J."/>
            <person name="Chevrette M.G."/>
            <person name="De Carvalho L.P.S."/>
            <person name="Shen B."/>
        </authorList>
    </citation>
    <scope>NUCLEOTIDE SEQUENCE [LARGE SCALE GENOMIC DNA]</scope>
    <source>
        <strain evidence="3 4">NPDC049503</strain>
    </source>
</reference>
<organism evidence="3 4">
    <name type="scientific">Nonomuraea indica</name>
    <dbReference type="NCBI Taxonomy" id="1581193"/>
    <lineage>
        <taxon>Bacteria</taxon>
        <taxon>Bacillati</taxon>
        <taxon>Actinomycetota</taxon>
        <taxon>Actinomycetes</taxon>
        <taxon>Streptosporangiales</taxon>
        <taxon>Streptosporangiaceae</taxon>
        <taxon>Nonomuraea</taxon>
    </lineage>
</organism>
<dbReference type="Proteomes" id="UP001612928">
    <property type="component" value="Unassembled WGS sequence"/>
</dbReference>
<comment type="caution">
    <text evidence="3">The sequence shown here is derived from an EMBL/GenBank/DDBJ whole genome shotgun (WGS) entry which is preliminary data.</text>
</comment>
<sequence>MTFRAGVVPRVLLALAALLLAAAPEAVRVVDASGCPPRDPRATAVYPITGYWINPRPDRCETREVVSAIRRLGGDTVITFGSRLTAVRADGAGRLFDARSGQADPAFAGCLDGGRPCYLAARDAVPGKEIRRVFTYVAPEHFGPDVLRCPGLDRRVQSGGRTYYRILLGASCSAGPFDLVLAVTDGDGIGNLLAEAAGHGMKVYPGLPAAPQDPVKPWLPHLPHLDALTAFTRRVLDDYRRRHGASPALAGVYQSFELAMRDRPDDDEVLALYRAQHAVAAAALPGRTIVVSPYWDARRERGFPPAEAGEGFAEIAATRAGAPMAIAVQDGRGTGKVPVYGPGQADERVDPRLEPVVGAVTYRQAYHGSTRDYVEAVASRPVPGVELWVNVELFEPTPVAGECSRTDPLPLRGRASKARVDSQIMAVGGHAAKIIAYRWEPFVVCRDDAHSPSLGESVAAAWNDPLIVRAARSRVDGREGIQVQGHHLRGGTLRISYRQPGGAATVVTAAQERHTPAARPGGPETAWAPFTPAGLDPDHPWITVTAVNGAGRSSTAAHAFRG</sequence>
<feature type="region of interest" description="Disordered" evidence="1">
    <location>
        <begin position="512"/>
        <end position="533"/>
    </location>
</feature>
<feature type="chain" id="PRO_5045459698" description="DUF4434 domain-containing protein" evidence="2">
    <location>
        <begin position="22"/>
        <end position="562"/>
    </location>
</feature>
<dbReference type="Gene3D" id="3.20.20.80">
    <property type="entry name" value="Glycosidases"/>
    <property type="match status" value="1"/>
</dbReference>
<dbReference type="EMBL" id="JBITMB010000003">
    <property type="protein sequence ID" value="MFI7441494.1"/>
    <property type="molecule type" value="Genomic_DNA"/>
</dbReference>
<accession>A0ABW8A422</accession>
<proteinExistence type="predicted"/>
<name>A0ABW8A422_9ACTN</name>
<evidence type="ECO:0008006" key="5">
    <source>
        <dbReference type="Google" id="ProtNLM"/>
    </source>
</evidence>
<feature type="signal peptide" evidence="2">
    <location>
        <begin position="1"/>
        <end position="21"/>
    </location>
</feature>
<protein>
    <recommendedName>
        <fullName evidence="5">DUF4434 domain-containing protein</fullName>
    </recommendedName>
</protein>